<keyword evidence="2" id="KW-0479">Metal-binding</keyword>
<dbReference type="AlphaFoldDB" id="A0A4Y1VIP2"/>
<dbReference type="Gene3D" id="3.40.570.10">
    <property type="entry name" value="Extracellular Endonuclease, subunit A"/>
    <property type="match status" value="1"/>
</dbReference>
<sequence>MTPTSTIPWSRTKVCTRGDGYDKGHLCASEDRVYCEDANKQTFYYANISPQIASFNQKYWMYLEQQVQKWGRSTREGTYDKVYVVKGGTLNKLLTNFTGTMKGGDGKYPETDAEGFTIHGLAVPAYYYMAILAEKGDTYHAIAFLVPHSELLPQKPTADDFQVYAVSIDKLEQETGIDFFCNLPDVIEDEVEKAYNKADWAW</sequence>
<dbReference type="PANTHER" id="PTHR13966">
    <property type="entry name" value="ENDONUCLEASE RELATED"/>
    <property type="match status" value="1"/>
</dbReference>
<evidence type="ECO:0000259" key="3">
    <source>
        <dbReference type="SMART" id="SM00477"/>
    </source>
</evidence>
<evidence type="ECO:0000256" key="1">
    <source>
        <dbReference type="PIRSR" id="PIRSR640255-1"/>
    </source>
</evidence>
<dbReference type="InterPro" id="IPR040255">
    <property type="entry name" value="Non-specific_endonuclease"/>
</dbReference>
<dbReference type="RefSeq" id="WP_232058962.1">
    <property type="nucleotide sequence ID" value="NZ_AP019724.1"/>
</dbReference>
<dbReference type="InterPro" id="IPR044925">
    <property type="entry name" value="His-Me_finger_sf"/>
</dbReference>
<dbReference type="GO" id="GO:0016787">
    <property type="term" value="F:hydrolase activity"/>
    <property type="evidence" value="ECO:0007669"/>
    <property type="project" value="InterPro"/>
</dbReference>
<accession>A0A4Y1VIP2</accession>
<feature type="active site" description="Proton acceptor" evidence="1">
    <location>
        <position position="25"/>
    </location>
</feature>
<dbReference type="InterPro" id="IPR044929">
    <property type="entry name" value="DNA/RNA_non-sp_Endonuclease_sf"/>
</dbReference>
<gene>
    <name evidence="5" type="ORF">Bun01g_23670</name>
</gene>
<dbReference type="PANTHER" id="PTHR13966:SF5">
    <property type="entry name" value="ENDONUCLEASE G, MITOCHONDRIAL"/>
    <property type="match status" value="1"/>
</dbReference>
<dbReference type="InterPro" id="IPR020821">
    <property type="entry name" value="ENPP1-3/EXOG-like_nuc-like"/>
</dbReference>
<name>A0A4Y1VIP2_BACUN</name>
<dbReference type="SMART" id="SM00892">
    <property type="entry name" value="Endonuclease_NS"/>
    <property type="match status" value="1"/>
</dbReference>
<dbReference type="Pfam" id="PF01223">
    <property type="entry name" value="Endonuclease_NS"/>
    <property type="match status" value="1"/>
</dbReference>
<dbReference type="SMART" id="SM00477">
    <property type="entry name" value="NUC"/>
    <property type="match status" value="1"/>
</dbReference>
<reference evidence="5 6" key="1">
    <citation type="submission" date="2019-06" db="EMBL/GenBank/DDBJ databases">
        <title>Complete genome sequence of Bacteroides uniformis NBRC 113350.</title>
        <authorList>
            <person name="Miura T."/>
            <person name="Furukawa M."/>
            <person name="Shimamura M."/>
            <person name="Ohyama Y."/>
            <person name="Yamazoe A."/>
            <person name="Kawasaki H."/>
        </authorList>
    </citation>
    <scope>NUCLEOTIDE SEQUENCE [LARGE SCALE GENOMIC DNA]</scope>
    <source>
        <strain evidence="5 6">NBRC 113350</strain>
    </source>
</reference>
<evidence type="ECO:0008006" key="7">
    <source>
        <dbReference type="Google" id="ProtNLM"/>
    </source>
</evidence>
<feature type="domain" description="DNA/RNA non-specific endonuclease/pyrophosphatase/phosphodiesterase" evidence="4">
    <location>
        <begin position="3"/>
        <end position="186"/>
    </location>
</feature>
<feature type="domain" description="ENPP1-3/EXOG-like endonuclease/phosphodiesterase" evidence="3">
    <location>
        <begin position="2"/>
        <end position="186"/>
    </location>
</feature>
<dbReference type="InterPro" id="IPR001604">
    <property type="entry name" value="Endo_G_ENPP1-like_dom"/>
</dbReference>
<evidence type="ECO:0000313" key="5">
    <source>
        <dbReference type="EMBL" id="BBK87997.1"/>
    </source>
</evidence>
<evidence type="ECO:0000259" key="4">
    <source>
        <dbReference type="SMART" id="SM00892"/>
    </source>
</evidence>
<evidence type="ECO:0000256" key="2">
    <source>
        <dbReference type="PIRSR" id="PIRSR640255-2"/>
    </source>
</evidence>
<proteinExistence type="predicted"/>
<feature type="binding site" evidence="2">
    <location>
        <position position="56"/>
    </location>
    <ligand>
        <name>Mg(2+)</name>
        <dbReference type="ChEBI" id="CHEBI:18420"/>
        <note>catalytic</note>
    </ligand>
</feature>
<dbReference type="EMBL" id="AP019724">
    <property type="protein sequence ID" value="BBK87997.1"/>
    <property type="molecule type" value="Genomic_DNA"/>
</dbReference>
<protein>
    <recommendedName>
        <fullName evidence="7">DNA/RNA non-specific endonuclease</fullName>
    </recommendedName>
</protein>
<dbReference type="GO" id="GO:0004519">
    <property type="term" value="F:endonuclease activity"/>
    <property type="evidence" value="ECO:0007669"/>
    <property type="project" value="TreeGrafter"/>
</dbReference>
<organism evidence="5 6">
    <name type="scientific">Bacteroides uniformis</name>
    <dbReference type="NCBI Taxonomy" id="820"/>
    <lineage>
        <taxon>Bacteria</taxon>
        <taxon>Pseudomonadati</taxon>
        <taxon>Bacteroidota</taxon>
        <taxon>Bacteroidia</taxon>
        <taxon>Bacteroidales</taxon>
        <taxon>Bacteroidaceae</taxon>
        <taxon>Bacteroides</taxon>
    </lineage>
</organism>
<dbReference type="Proteomes" id="UP000320533">
    <property type="component" value="Chromosome"/>
</dbReference>
<dbReference type="SUPFAM" id="SSF54060">
    <property type="entry name" value="His-Me finger endonucleases"/>
    <property type="match status" value="1"/>
</dbReference>
<evidence type="ECO:0000313" key="6">
    <source>
        <dbReference type="Proteomes" id="UP000320533"/>
    </source>
</evidence>
<dbReference type="GO" id="GO:0003676">
    <property type="term" value="F:nucleic acid binding"/>
    <property type="evidence" value="ECO:0007669"/>
    <property type="project" value="InterPro"/>
</dbReference>
<dbReference type="KEGG" id="bun:Bun01g_23670"/>
<dbReference type="GO" id="GO:0046872">
    <property type="term" value="F:metal ion binding"/>
    <property type="evidence" value="ECO:0007669"/>
    <property type="project" value="UniProtKB-KW"/>
</dbReference>